<evidence type="ECO:0000313" key="3">
    <source>
        <dbReference type="Proteomes" id="UP001216510"/>
    </source>
</evidence>
<dbReference type="InterPro" id="IPR003018">
    <property type="entry name" value="GAF"/>
</dbReference>
<dbReference type="InterPro" id="IPR029016">
    <property type="entry name" value="GAF-like_dom_sf"/>
</dbReference>
<dbReference type="Gene3D" id="3.30.450.40">
    <property type="match status" value="1"/>
</dbReference>
<dbReference type="CDD" id="cd04762">
    <property type="entry name" value="HTH_MerR-trunc"/>
    <property type="match status" value="1"/>
</dbReference>
<sequence>MDSNPASTIIDDDPILTTSAAARLLGVATSTVQLWMESGAIESWKTPGGHRRTRLSRIARLMEPAAALQPATVGQAVEAVLSTVSPAEFQAQPSPGYPVGGNEATRLVALAASGLVDSPPEARFDRVVRLAAAVTGSPIALISLLTAQRQWFKARVGLAAQETPREWAFCSHAIMHDDAFVVEDTATDERFRDNPLVQGDPHIRFYAGVPLRDKAGNALGTLCVIDREPRKLRAAELQGLLDLAEIAMEELPEPPRP</sequence>
<dbReference type="InterPro" id="IPR041657">
    <property type="entry name" value="HTH_17"/>
</dbReference>
<dbReference type="PANTHER" id="PTHR43102:SF2">
    <property type="entry name" value="GAF DOMAIN-CONTAINING PROTEIN"/>
    <property type="match status" value="1"/>
</dbReference>
<evidence type="ECO:0000313" key="2">
    <source>
        <dbReference type="EMBL" id="WEF32999.1"/>
    </source>
</evidence>
<dbReference type="InterPro" id="IPR010093">
    <property type="entry name" value="SinI_DNA-bd"/>
</dbReference>
<dbReference type="PANTHER" id="PTHR43102">
    <property type="entry name" value="SLR1143 PROTEIN"/>
    <property type="match status" value="1"/>
</dbReference>
<proteinExistence type="predicted"/>
<dbReference type="Pfam" id="PF12728">
    <property type="entry name" value="HTH_17"/>
    <property type="match status" value="1"/>
</dbReference>
<name>A0ABY8BAR5_9BURK</name>
<dbReference type="InterPro" id="IPR009061">
    <property type="entry name" value="DNA-bd_dom_put_sf"/>
</dbReference>
<dbReference type="Gene3D" id="1.10.1660.10">
    <property type="match status" value="1"/>
</dbReference>
<accession>A0ABY8BAR5</accession>
<dbReference type="SUPFAM" id="SSF55781">
    <property type="entry name" value="GAF domain-like"/>
    <property type="match status" value="1"/>
</dbReference>
<keyword evidence="3" id="KW-1185">Reference proteome</keyword>
<feature type="domain" description="GAF" evidence="1">
    <location>
        <begin position="119"/>
        <end position="252"/>
    </location>
</feature>
<dbReference type="SUPFAM" id="SSF46955">
    <property type="entry name" value="Putative DNA-binding domain"/>
    <property type="match status" value="1"/>
</dbReference>
<organism evidence="2 3">
    <name type="scientific">Pseudoduganella chitinolytica</name>
    <dbReference type="NCBI Taxonomy" id="34070"/>
    <lineage>
        <taxon>Bacteria</taxon>
        <taxon>Pseudomonadati</taxon>
        <taxon>Pseudomonadota</taxon>
        <taxon>Betaproteobacteria</taxon>
        <taxon>Burkholderiales</taxon>
        <taxon>Oxalobacteraceae</taxon>
        <taxon>Telluria group</taxon>
        <taxon>Pseudoduganella</taxon>
    </lineage>
</organism>
<gene>
    <name evidence="2" type="ORF">PX653_27015</name>
</gene>
<dbReference type="Pfam" id="PF01590">
    <property type="entry name" value="GAF"/>
    <property type="match status" value="1"/>
</dbReference>
<protein>
    <submittedName>
        <fullName evidence="2">GAF domain-containing protein</fullName>
    </submittedName>
</protein>
<evidence type="ECO:0000259" key="1">
    <source>
        <dbReference type="SMART" id="SM00065"/>
    </source>
</evidence>
<dbReference type="EMBL" id="CP119083">
    <property type="protein sequence ID" value="WEF32999.1"/>
    <property type="molecule type" value="Genomic_DNA"/>
</dbReference>
<dbReference type="SMART" id="SM00065">
    <property type="entry name" value="GAF"/>
    <property type="match status" value="1"/>
</dbReference>
<dbReference type="RefSeq" id="WP_277415714.1">
    <property type="nucleotide sequence ID" value="NZ_CP119083.1"/>
</dbReference>
<reference evidence="2 3" key="1">
    <citation type="submission" date="2023-02" db="EMBL/GenBank/DDBJ databases">
        <title>Gemone sequence of Telluria chitinolytica ACM 3522T.</title>
        <authorList>
            <person name="Frediansyah A."/>
            <person name="Miess H."/>
            <person name="Gross H."/>
        </authorList>
    </citation>
    <scope>NUCLEOTIDE SEQUENCE [LARGE SCALE GENOMIC DNA]</scope>
    <source>
        <strain evidence="2 3">ACM 3522</strain>
    </source>
</reference>
<dbReference type="NCBIfam" id="TIGR01764">
    <property type="entry name" value="excise"/>
    <property type="match status" value="1"/>
</dbReference>
<dbReference type="Proteomes" id="UP001216510">
    <property type="component" value="Chromosome"/>
</dbReference>